<dbReference type="PANTHER" id="PTHR43267">
    <property type="entry name" value="TRNA THREONYLCARBAMOYLADENOSINE DEHYDRATASE"/>
    <property type="match status" value="1"/>
</dbReference>
<feature type="domain" description="THIF-type NAD/FAD binding fold" evidence="1">
    <location>
        <begin position="322"/>
        <end position="449"/>
    </location>
</feature>
<dbReference type="PANTHER" id="PTHR43267:SF3">
    <property type="entry name" value="THIF PROTEIN"/>
    <property type="match status" value="1"/>
</dbReference>
<dbReference type="InterPro" id="IPR000594">
    <property type="entry name" value="ThiF_NAD_FAD-bd"/>
</dbReference>
<evidence type="ECO:0000259" key="1">
    <source>
        <dbReference type="Pfam" id="PF00899"/>
    </source>
</evidence>
<evidence type="ECO:0000313" key="2">
    <source>
        <dbReference type="EMBL" id="MBC5862847.1"/>
    </source>
</evidence>
<dbReference type="InterPro" id="IPR045886">
    <property type="entry name" value="ThiF/MoeB/HesA"/>
</dbReference>
<dbReference type="Gene3D" id="3.40.50.720">
    <property type="entry name" value="NAD(P)-binding Rossmann-like Domain"/>
    <property type="match status" value="1"/>
</dbReference>
<comment type="caution">
    <text evidence="2">The sequence shown here is derived from an EMBL/GenBank/DDBJ whole genome shotgun (WGS) entry which is preliminary data.</text>
</comment>
<proteinExistence type="predicted"/>
<dbReference type="GO" id="GO:0016779">
    <property type="term" value="F:nucleotidyltransferase activity"/>
    <property type="evidence" value="ECO:0007669"/>
    <property type="project" value="UniProtKB-KW"/>
</dbReference>
<protein>
    <submittedName>
        <fullName evidence="2">ThiF family adenylyltransferase</fullName>
    </submittedName>
</protein>
<dbReference type="Pfam" id="PF00899">
    <property type="entry name" value="ThiF"/>
    <property type="match status" value="1"/>
</dbReference>
<keyword evidence="2" id="KW-0808">Transferase</keyword>
<gene>
    <name evidence="2" type="ORF">H8R26_05375</name>
</gene>
<evidence type="ECO:0000313" key="3">
    <source>
        <dbReference type="Proteomes" id="UP000621670"/>
    </source>
</evidence>
<dbReference type="EMBL" id="JACRUM010000002">
    <property type="protein sequence ID" value="MBC5862847.1"/>
    <property type="molecule type" value="Genomic_DNA"/>
</dbReference>
<name>A0ABR7JEB5_9FLAO</name>
<keyword evidence="2" id="KW-0548">Nucleotidyltransferase</keyword>
<sequence length="553" mass="64311">MDARLNKIQQIISELNGVSIEIPFSSDFDSTIVGKIKVSIVDSDETLIFDVKIFPEYPLKKFDTESITFFNTDFLEYGHVMGNGSICIHTSHNIDLRKKIEIDINSLKRWIVKYYLNKENDSHYEHIILQPKEFNNIHFSYLFTEVDYSFNKNQFGFFEYSKIIDGLYFDKTISNHIIQNFKDPFSRTITECKWSNHIKQLANRNIGLYVFLDTPPTTKKKFIISNWEDLEGLVTQDLFKFLDNVQKRNQKIKGNPIPLLIGYKIFELEIHWQVAILEVGKFPIESCKENQIWKGRFIDKDIIWSFTRNCSYDYFFGRGKLADKITKSKILIIGIGAIGSIVATTLTRCGCTSIDIIDFDIKEPENVCRSEYSFLTGLCNKVDELSNELFRISPFVEIGIIDCRLFHHYSKVLNKSNDAKNILQQSLDCYDLIIDCSTDNDLLYILNQLDLKRLITMSITNNAKDLVCSVEPKSYDWVMNQFENILENDLEDIHNPTGCWSPTFKASYNDINTLVQFAIKHLNLKLSDESKVLRNFVLKTKDENGFNIKLNEF</sequence>
<dbReference type="SUPFAM" id="SSF69572">
    <property type="entry name" value="Activating enzymes of the ubiquitin-like proteins"/>
    <property type="match status" value="1"/>
</dbReference>
<reference evidence="2 3" key="1">
    <citation type="submission" date="2020-08" db="EMBL/GenBank/DDBJ databases">
        <title>Description of novel Flavobacterium F-400 isolate.</title>
        <authorList>
            <person name="Saticioglu I."/>
            <person name="Duman M."/>
            <person name="Altun S."/>
        </authorList>
    </citation>
    <scope>NUCLEOTIDE SEQUENCE [LARGE SCALE GENOMIC DNA]</scope>
    <source>
        <strain evidence="2 3">F-400</strain>
    </source>
</reference>
<dbReference type="Proteomes" id="UP000621670">
    <property type="component" value="Unassembled WGS sequence"/>
</dbReference>
<keyword evidence="3" id="KW-1185">Reference proteome</keyword>
<accession>A0ABR7JEB5</accession>
<dbReference type="RefSeq" id="WP_166134083.1">
    <property type="nucleotide sequence ID" value="NZ_JAAOBY010000002.1"/>
</dbReference>
<dbReference type="InterPro" id="IPR035985">
    <property type="entry name" value="Ubiquitin-activating_enz"/>
</dbReference>
<organism evidence="2 3">
    <name type="scientific">Flavobacterium turcicum</name>
    <dbReference type="NCBI Taxonomy" id="2764718"/>
    <lineage>
        <taxon>Bacteria</taxon>
        <taxon>Pseudomonadati</taxon>
        <taxon>Bacteroidota</taxon>
        <taxon>Flavobacteriia</taxon>
        <taxon>Flavobacteriales</taxon>
        <taxon>Flavobacteriaceae</taxon>
        <taxon>Flavobacterium</taxon>
    </lineage>
</organism>